<dbReference type="InterPro" id="IPR050736">
    <property type="entry name" value="Sensor_HK_Regulatory"/>
</dbReference>
<dbReference type="SMART" id="SM00388">
    <property type="entry name" value="HisKA"/>
    <property type="match status" value="1"/>
</dbReference>
<dbReference type="Gene3D" id="1.10.287.130">
    <property type="match status" value="1"/>
</dbReference>
<proteinExistence type="predicted"/>
<evidence type="ECO:0000256" key="5">
    <source>
        <dbReference type="ARBA" id="ARBA00023012"/>
    </source>
</evidence>
<dbReference type="SUPFAM" id="SSF47384">
    <property type="entry name" value="Homodimeric domain of signal transducing histidine kinase"/>
    <property type="match status" value="1"/>
</dbReference>
<dbReference type="GO" id="GO:0000155">
    <property type="term" value="F:phosphorelay sensor kinase activity"/>
    <property type="evidence" value="ECO:0007669"/>
    <property type="project" value="InterPro"/>
</dbReference>
<dbReference type="EMBL" id="CP159307">
    <property type="protein sequence ID" value="XCH32489.1"/>
    <property type="molecule type" value="Genomic_DNA"/>
</dbReference>
<keyword evidence="5" id="KW-0902">Two-component regulatory system</keyword>
<dbReference type="AlphaFoldDB" id="A0AAU8G9Y3"/>
<feature type="domain" description="Histidine kinase" evidence="7">
    <location>
        <begin position="7"/>
        <end position="217"/>
    </location>
</feature>
<dbReference type="PANTHER" id="PTHR43711:SF1">
    <property type="entry name" value="HISTIDINE KINASE 1"/>
    <property type="match status" value="1"/>
</dbReference>
<evidence type="ECO:0000256" key="1">
    <source>
        <dbReference type="ARBA" id="ARBA00000085"/>
    </source>
</evidence>
<dbReference type="Pfam" id="PF00512">
    <property type="entry name" value="HisKA"/>
    <property type="match status" value="1"/>
</dbReference>
<feature type="region of interest" description="Disordered" evidence="6">
    <location>
        <begin position="153"/>
        <end position="172"/>
    </location>
</feature>
<reference evidence="8" key="1">
    <citation type="submission" date="2024-06" db="EMBL/GenBank/DDBJ databases">
        <title>A Novel Isolate, Dehalogenimonas sp. Strain 4OHTPN, Dechlorinates Aromatic 4 Hydroxy chlorothalonil by a Novel Reductive Dehalogenase.</title>
        <authorList>
            <person name="Liu G."/>
        </authorList>
    </citation>
    <scope>NUCLEOTIDE SEQUENCE</scope>
    <source>
        <strain evidence="8">4OHTPN</strain>
    </source>
</reference>
<dbReference type="EC" id="2.7.13.3" evidence="2"/>
<dbReference type="RefSeq" id="WP_353713765.1">
    <property type="nucleotide sequence ID" value="NZ_CP159307.1"/>
</dbReference>
<sequence>MRQFIPVLVHELRTPLTPLLGASEMLSSGITEQPWANLARSIQLSAVKMVRMIDDLADLGKCDCGELILEISDIDLSTLLGEVVESRRVRAVPLGLGLVIDIPQSLPRIRGDATRLRQVALALLESTLRQVPEGGFVRVSARSIDQSVMVTVTGEDSSSRHHDDFPSQFTEEDTLEKAPSLALLLASYLVRLHEGRAGVVIQAGANSIYWFSVPVNGPQRRAA</sequence>
<name>A0AAU8G9Y3_9CHLR</name>
<gene>
    <name evidence="8" type="ORF">ABV300_04755</name>
</gene>
<evidence type="ECO:0000259" key="7">
    <source>
        <dbReference type="PROSITE" id="PS50109"/>
    </source>
</evidence>
<evidence type="ECO:0000256" key="3">
    <source>
        <dbReference type="ARBA" id="ARBA00022679"/>
    </source>
</evidence>
<evidence type="ECO:0000313" key="8">
    <source>
        <dbReference type="EMBL" id="XCH32489.1"/>
    </source>
</evidence>
<dbReference type="PROSITE" id="PS50109">
    <property type="entry name" value="HIS_KIN"/>
    <property type="match status" value="1"/>
</dbReference>
<evidence type="ECO:0000256" key="6">
    <source>
        <dbReference type="SAM" id="MobiDB-lite"/>
    </source>
</evidence>
<dbReference type="Gene3D" id="3.30.565.10">
    <property type="entry name" value="Histidine kinase-like ATPase, C-terminal domain"/>
    <property type="match status" value="1"/>
</dbReference>
<evidence type="ECO:0000256" key="4">
    <source>
        <dbReference type="ARBA" id="ARBA00022777"/>
    </source>
</evidence>
<dbReference type="PANTHER" id="PTHR43711">
    <property type="entry name" value="TWO-COMPONENT HISTIDINE KINASE"/>
    <property type="match status" value="1"/>
</dbReference>
<dbReference type="InterPro" id="IPR005467">
    <property type="entry name" value="His_kinase_dom"/>
</dbReference>
<evidence type="ECO:0000256" key="2">
    <source>
        <dbReference type="ARBA" id="ARBA00012438"/>
    </source>
</evidence>
<organism evidence="8">
    <name type="scientific">Dehalogenimonas sp. 4OHTPN</name>
    <dbReference type="NCBI Taxonomy" id="3166643"/>
    <lineage>
        <taxon>Bacteria</taxon>
        <taxon>Bacillati</taxon>
        <taxon>Chloroflexota</taxon>
        <taxon>Dehalococcoidia</taxon>
        <taxon>Dehalococcoidales</taxon>
        <taxon>Dehalococcoidaceae</taxon>
        <taxon>Dehalogenimonas</taxon>
    </lineage>
</organism>
<protein>
    <recommendedName>
        <fullName evidence="2">histidine kinase</fullName>
        <ecNumber evidence="2">2.7.13.3</ecNumber>
    </recommendedName>
</protein>
<comment type="catalytic activity">
    <reaction evidence="1">
        <text>ATP + protein L-histidine = ADP + protein N-phospho-L-histidine.</text>
        <dbReference type="EC" id="2.7.13.3"/>
    </reaction>
</comment>
<keyword evidence="3" id="KW-0808">Transferase</keyword>
<dbReference type="InterPro" id="IPR036890">
    <property type="entry name" value="HATPase_C_sf"/>
</dbReference>
<keyword evidence="4 8" id="KW-0418">Kinase</keyword>
<accession>A0AAU8G9Y3</accession>
<dbReference type="SUPFAM" id="SSF55874">
    <property type="entry name" value="ATPase domain of HSP90 chaperone/DNA topoisomerase II/histidine kinase"/>
    <property type="match status" value="1"/>
</dbReference>
<dbReference type="CDD" id="cd00082">
    <property type="entry name" value="HisKA"/>
    <property type="match status" value="1"/>
</dbReference>
<dbReference type="InterPro" id="IPR003661">
    <property type="entry name" value="HisK_dim/P_dom"/>
</dbReference>
<dbReference type="InterPro" id="IPR036097">
    <property type="entry name" value="HisK_dim/P_sf"/>
</dbReference>